<evidence type="ECO:0000313" key="3">
    <source>
        <dbReference type="Proteomes" id="UP000216913"/>
    </source>
</evidence>
<feature type="region of interest" description="Disordered" evidence="1">
    <location>
        <begin position="35"/>
        <end position="59"/>
    </location>
</feature>
<comment type="caution">
    <text evidence="2">The sequence shown here is derived from an EMBL/GenBank/DDBJ whole genome shotgun (WGS) entry which is preliminary data.</text>
</comment>
<proteinExistence type="predicted"/>
<feature type="compositionally biased region" description="Low complexity" evidence="1">
    <location>
        <begin position="12"/>
        <end position="23"/>
    </location>
</feature>
<evidence type="ECO:0000313" key="2">
    <source>
        <dbReference type="EMBL" id="OZI45841.1"/>
    </source>
</evidence>
<sequence>MGAAARRRAAPRRASPLGGAASARSACSVAAAARRRAAPRRASPLGGQQAREARAAWGPTSRACSVGANIIFPAGPATPPTPPRA</sequence>
<organism evidence="2 3">
    <name type="scientific">Bordetella genomosp. 5</name>
    <dbReference type="NCBI Taxonomy" id="1395608"/>
    <lineage>
        <taxon>Bacteria</taxon>
        <taxon>Pseudomonadati</taxon>
        <taxon>Pseudomonadota</taxon>
        <taxon>Betaproteobacteria</taxon>
        <taxon>Burkholderiales</taxon>
        <taxon>Alcaligenaceae</taxon>
        <taxon>Bordetella</taxon>
    </lineage>
</organism>
<keyword evidence="3" id="KW-1185">Reference proteome</keyword>
<evidence type="ECO:0000256" key="1">
    <source>
        <dbReference type="SAM" id="MobiDB-lite"/>
    </source>
</evidence>
<gene>
    <name evidence="2" type="ORF">CAL25_21725</name>
</gene>
<dbReference type="EMBL" id="NEVP01000012">
    <property type="protein sequence ID" value="OZI45841.1"/>
    <property type="molecule type" value="Genomic_DNA"/>
</dbReference>
<protein>
    <submittedName>
        <fullName evidence="2">Uncharacterized protein</fullName>
    </submittedName>
</protein>
<name>A0A261T963_9BORD</name>
<feature type="region of interest" description="Disordered" evidence="1">
    <location>
        <begin position="1"/>
        <end position="23"/>
    </location>
</feature>
<reference evidence="2 3" key="1">
    <citation type="submission" date="2017-05" db="EMBL/GenBank/DDBJ databases">
        <title>Complete and WGS of Bordetella genogroups.</title>
        <authorList>
            <person name="Spilker T."/>
            <person name="LiPuma J."/>
        </authorList>
    </citation>
    <scope>NUCLEOTIDE SEQUENCE [LARGE SCALE GENOMIC DNA]</scope>
    <source>
        <strain evidence="2 3">AU10456</strain>
    </source>
</reference>
<feature type="compositionally biased region" description="Basic residues" evidence="1">
    <location>
        <begin position="1"/>
        <end position="11"/>
    </location>
</feature>
<accession>A0A261T963</accession>
<dbReference type="AlphaFoldDB" id="A0A261T963"/>
<dbReference type="Proteomes" id="UP000216913">
    <property type="component" value="Unassembled WGS sequence"/>
</dbReference>